<keyword evidence="4" id="KW-1185">Reference proteome</keyword>
<dbReference type="InterPro" id="IPR001810">
    <property type="entry name" value="F-box_dom"/>
</dbReference>
<dbReference type="Proteomes" id="UP000015100">
    <property type="component" value="Unassembled WGS sequence"/>
</dbReference>
<evidence type="ECO:0000259" key="2">
    <source>
        <dbReference type="PROSITE" id="PS50181"/>
    </source>
</evidence>
<feature type="region of interest" description="Disordered" evidence="1">
    <location>
        <begin position="1"/>
        <end position="56"/>
    </location>
</feature>
<name>S8AFT3_DACHA</name>
<sequence length="307" mass="35004">MPPKSKIKSKTRATKVPASRKKASRATNTPKTAQTRTGSRSKRAKRAKEGVAPGDRSETTQYTILGLPTEIQVEILSCLTVADQLAACEVCPLWKALLLQTPCLQRLRYPTYSPGPGNTNKVGIHHFLQQWDIVCTLDYHFDSIERIFVKPRYFRGDAKEEMQNRGYWLEDQVDITDSPFLNDRLLSPFEIRIPEGTATADKPHKGFTFENNKFNNCRSRLEVVTTFESGNYWRNDDVISESNFEQNSDLTLREIIDGTVQDLCWKINAGELELPSKEQLHLYFEVVDQTVKGFGWGYGLYATARSR</sequence>
<comment type="caution">
    <text evidence="3">The sequence shown here is derived from an EMBL/GenBank/DDBJ whole genome shotgun (WGS) entry which is preliminary data.</text>
</comment>
<feature type="domain" description="F-box" evidence="2">
    <location>
        <begin position="61"/>
        <end position="107"/>
    </location>
</feature>
<reference evidence="3 4" key="1">
    <citation type="journal article" date="2013" name="PLoS Genet.">
        <title>Genomic mechanisms accounting for the adaptation to parasitism in nematode-trapping fungi.</title>
        <authorList>
            <person name="Meerupati T."/>
            <person name="Andersson K.M."/>
            <person name="Friman E."/>
            <person name="Kumar D."/>
            <person name="Tunlid A."/>
            <person name="Ahren D."/>
        </authorList>
    </citation>
    <scope>NUCLEOTIDE SEQUENCE [LARGE SCALE GENOMIC DNA]</scope>
    <source>
        <strain evidence="3 4">CBS 200.50</strain>
    </source>
</reference>
<dbReference type="InterPro" id="IPR036047">
    <property type="entry name" value="F-box-like_dom_sf"/>
</dbReference>
<dbReference type="PROSITE" id="PS50181">
    <property type="entry name" value="FBOX"/>
    <property type="match status" value="1"/>
</dbReference>
<evidence type="ECO:0000313" key="4">
    <source>
        <dbReference type="Proteomes" id="UP000015100"/>
    </source>
</evidence>
<proteinExistence type="predicted"/>
<dbReference type="SUPFAM" id="SSF81383">
    <property type="entry name" value="F-box domain"/>
    <property type="match status" value="1"/>
</dbReference>
<evidence type="ECO:0000313" key="3">
    <source>
        <dbReference type="EMBL" id="EPS41900.1"/>
    </source>
</evidence>
<dbReference type="AlphaFoldDB" id="S8AFT3"/>
<dbReference type="Pfam" id="PF00646">
    <property type="entry name" value="F-box"/>
    <property type="match status" value="1"/>
</dbReference>
<dbReference type="SMART" id="SM00256">
    <property type="entry name" value="FBOX"/>
    <property type="match status" value="1"/>
</dbReference>
<dbReference type="EMBL" id="AQGS01000132">
    <property type="protein sequence ID" value="EPS41900.1"/>
    <property type="molecule type" value="Genomic_DNA"/>
</dbReference>
<feature type="compositionally biased region" description="Basic residues" evidence="1">
    <location>
        <begin position="1"/>
        <end position="24"/>
    </location>
</feature>
<protein>
    <recommendedName>
        <fullName evidence="2">F-box domain-containing protein</fullName>
    </recommendedName>
</protein>
<accession>S8AFT3</accession>
<evidence type="ECO:0000256" key="1">
    <source>
        <dbReference type="SAM" id="MobiDB-lite"/>
    </source>
</evidence>
<dbReference type="OrthoDB" id="5428834at2759"/>
<dbReference type="CDD" id="cd09917">
    <property type="entry name" value="F-box_SF"/>
    <property type="match status" value="1"/>
</dbReference>
<dbReference type="Gene3D" id="1.20.1280.50">
    <property type="match status" value="1"/>
</dbReference>
<organism evidence="3 4">
    <name type="scientific">Dactylellina haptotyla (strain CBS 200.50)</name>
    <name type="common">Nematode-trapping fungus</name>
    <name type="synonym">Monacrosporium haptotylum</name>
    <dbReference type="NCBI Taxonomy" id="1284197"/>
    <lineage>
        <taxon>Eukaryota</taxon>
        <taxon>Fungi</taxon>
        <taxon>Dikarya</taxon>
        <taxon>Ascomycota</taxon>
        <taxon>Pezizomycotina</taxon>
        <taxon>Orbiliomycetes</taxon>
        <taxon>Orbiliales</taxon>
        <taxon>Orbiliaceae</taxon>
        <taxon>Dactylellina</taxon>
    </lineage>
</organism>
<dbReference type="HOGENOM" id="CLU_906194_0_0_1"/>
<gene>
    <name evidence="3" type="ORF">H072_4114</name>
</gene>
<reference evidence="4" key="2">
    <citation type="submission" date="2013-04" db="EMBL/GenBank/DDBJ databases">
        <title>Genomic mechanisms accounting for the adaptation to parasitism in nematode-trapping fungi.</title>
        <authorList>
            <person name="Ahren D.G."/>
        </authorList>
    </citation>
    <scope>NUCLEOTIDE SEQUENCE [LARGE SCALE GENOMIC DNA]</scope>
    <source>
        <strain evidence="4">CBS 200.50</strain>
    </source>
</reference>
<feature type="compositionally biased region" description="Polar residues" evidence="1">
    <location>
        <begin position="25"/>
        <end position="38"/>
    </location>
</feature>